<dbReference type="PANTHER" id="PTHR37171">
    <property type="entry name" value="SERINE/THREONINE-PROTEIN KINASE YRZF-RELATED"/>
    <property type="match status" value="1"/>
</dbReference>
<comment type="caution">
    <text evidence="2">The sequence shown here is derived from an EMBL/GenBank/DDBJ whole genome shotgun (WGS) entry which is preliminary data.</text>
</comment>
<dbReference type="InterPro" id="IPR011009">
    <property type="entry name" value="Kinase-like_dom_sf"/>
</dbReference>
<feature type="domain" description="Protein kinase" evidence="1">
    <location>
        <begin position="109"/>
        <end position="336"/>
    </location>
</feature>
<dbReference type="InterPro" id="IPR052396">
    <property type="entry name" value="Meiotic_Drive_Suppr_Kinase"/>
</dbReference>
<keyword evidence="3" id="KW-1185">Reference proteome</keyword>
<organism evidence="2 3">
    <name type="scientific">Rhypophila decipiens</name>
    <dbReference type="NCBI Taxonomy" id="261697"/>
    <lineage>
        <taxon>Eukaryota</taxon>
        <taxon>Fungi</taxon>
        <taxon>Dikarya</taxon>
        <taxon>Ascomycota</taxon>
        <taxon>Pezizomycotina</taxon>
        <taxon>Sordariomycetes</taxon>
        <taxon>Sordariomycetidae</taxon>
        <taxon>Sordariales</taxon>
        <taxon>Naviculisporaceae</taxon>
        <taxon>Rhypophila</taxon>
    </lineage>
</organism>
<dbReference type="EMBL" id="MU858145">
    <property type="protein sequence ID" value="KAK4211626.1"/>
    <property type="molecule type" value="Genomic_DNA"/>
</dbReference>
<evidence type="ECO:0000313" key="3">
    <source>
        <dbReference type="Proteomes" id="UP001301769"/>
    </source>
</evidence>
<keyword evidence="2" id="KW-0808">Transferase</keyword>
<accession>A0AAN7B3Q2</accession>
<dbReference type="AlphaFoldDB" id="A0AAN7B3Q2"/>
<dbReference type="GO" id="GO:0005524">
    <property type="term" value="F:ATP binding"/>
    <property type="evidence" value="ECO:0007669"/>
    <property type="project" value="InterPro"/>
</dbReference>
<dbReference type="PROSITE" id="PS50011">
    <property type="entry name" value="PROTEIN_KINASE_DOM"/>
    <property type="match status" value="1"/>
</dbReference>
<reference evidence="2" key="1">
    <citation type="journal article" date="2023" name="Mol. Phylogenet. Evol.">
        <title>Genome-scale phylogeny and comparative genomics of the fungal order Sordariales.</title>
        <authorList>
            <person name="Hensen N."/>
            <person name="Bonometti L."/>
            <person name="Westerberg I."/>
            <person name="Brannstrom I.O."/>
            <person name="Guillou S."/>
            <person name="Cros-Aarteil S."/>
            <person name="Calhoun S."/>
            <person name="Haridas S."/>
            <person name="Kuo A."/>
            <person name="Mondo S."/>
            <person name="Pangilinan J."/>
            <person name="Riley R."/>
            <person name="LaButti K."/>
            <person name="Andreopoulos B."/>
            <person name="Lipzen A."/>
            <person name="Chen C."/>
            <person name="Yan M."/>
            <person name="Daum C."/>
            <person name="Ng V."/>
            <person name="Clum A."/>
            <person name="Steindorff A."/>
            <person name="Ohm R.A."/>
            <person name="Martin F."/>
            <person name="Silar P."/>
            <person name="Natvig D.O."/>
            <person name="Lalanne C."/>
            <person name="Gautier V."/>
            <person name="Ament-Velasquez S.L."/>
            <person name="Kruys A."/>
            <person name="Hutchinson M.I."/>
            <person name="Powell A.J."/>
            <person name="Barry K."/>
            <person name="Miller A.N."/>
            <person name="Grigoriev I.V."/>
            <person name="Debuchy R."/>
            <person name="Gladieux P."/>
            <person name="Hiltunen Thoren M."/>
            <person name="Johannesson H."/>
        </authorList>
    </citation>
    <scope>NUCLEOTIDE SEQUENCE</scope>
    <source>
        <strain evidence="2">PSN293</strain>
    </source>
</reference>
<dbReference type="InterPro" id="IPR000719">
    <property type="entry name" value="Prot_kinase_dom"/>
</dbReference>
<name>A0AAN7B3Q2_9PEZI</name>
<dbReference type="SUPFAM" id="SSF56112">
    <property type="entry name" value="Protein kinase-like (PK-like)"/>
    <property type="match status" value="1"/>
</dbReference>
<evidence type="ECO:0000259" key="1">
    <source>
        <dbReference type="PROSITE" id="PS50011"/>
    </source>
</evidence>
<keyword evidence="2" id="KW-0418">Kinase</keyword>
<evidence type="ECO:0000313" key="2">
    <source>
        <dbReference type="EMBL" id="KAK4211626.1"/>
    </source>
</evidence>
<protein>
    <submittedName>
        <fullName evidence="2">Casein kinase I RAG8</fullName>
    </submittedName>
</protein>
<gene>
    <name evidence="2" type="ORF">QBC37DRAFT_426705</name>
</gene>
<reference evidence="2" key="2">
    <citation type="submission" date="2023-05" db="EMBL/GenBank/DDBJ databases">
        <authorList>
            <consortium name="Lawrence Berkeley National Laboratory"/>
            <person name="Steindorff A."/>
            <person name="Hensen N."/>
            <person name="Bonometti L."/>
            <person name="Westerberg I."/>
            <person name="Brannstrom I.O."/>
            <person name="Guillou S."/>
            <person name="Cros-Aarteil S."/>
            <person name="Calhoun S."/>
            <person name="Haridas S."/>
            <person name="Kuo A."/>
            <person name="Mondo S."/>
            <person name="Pangilinan J."/>
            <person name="Riley R."/>
            <person name="Labutti K."/>
            <person name="Andreopoulos B."/>
            <person name="Lipzen A."/>
            <person name="Chen C."/>
            <person name="Yanf M."/>
            <person name="Daum C."/>
            <person name="Ng V."/>
            <person name="Clum A."/>
            <person name="Ohm R."/>
            <person name="Martin F."/>
            <person name="Silar P."/>
            <person name="Natvig D."/>
            <person name="Lalanne C."/>
            <person name="Gautier V."/>
            <person name="Ament-Velasquez S.L."/>
            <person name="Kruys A."/>
            <person name="Hutchinson M.I."/>
            <person name="Powell A.J."/>
            <person name="Barry K."/>
            <person name="Miller A.N."/>
            <person name="Grigoriev I.V."/>
            <person name="Debuchy R."/>
            <person name="Gladieux P."/>
            <person name="Thoren M.H."/>
            <person name="Johannesson H."/>
        </authorList>
    </citation>
    <scope>NUCLEOTIDE SEQUENCE</scope>
    <source>
        <strain evidence="2">PSN293</strain>
    </source>
</reference>
<dbReference type="GO" id="GO:0004672">
    <property type="term" value="F:protein kinase activity"/>
    <property type="evidence" value="ECO:0007669"/>
    <property type="project" value="InterPro"/>
</dbReference>
<dbReference type="PANTHER" id="PTHR37171:SF1">
    <property type="entry name" value="SERINE_THREONINE-PROTEIN KINASE YRZF-RELATED"/>
    <property type="match status" value="1"/>
</dbReference>
<dbReference type="Proteomes" id="UP001301769">
    <property type="component" value="Unassembled WGS sequence"/>
</dbReference>
<proteinExistence type="predicted"/>
<dbReference type="Gene3D" id="1.10.510.10">
    <property type="entry name" value="Transferase(Phosphotransferase) domain 1"/>
    <property type="match status" value="1"/>
</dbReference>
<sequence>MKETTNSVESFSPYLVGELLTLHRVADSSKVVLRIREPKQSQTLSCGMVVDLLGSSYDKSPSDGNNHTWNGSTTATQTVFLKLYDWRFATQLRDDAGIEPWTQEFGNEYAEMVMRGDEVDGFVRKLSDQSFREATEEDWDAGQNEASLAHEMLTMYRAETSVYRRLGDIQGTMVPRFLDALELDITPYGIVPSQQQRRHFLIKGILLEYIPGFNLSDLSSQAPPEACQGIVDQGIRIVHALSDRNVLNKDVRPDNFIVNRSYHNEQEDMVFRVAMIDFGQSRLRREDESDLDWGRAKWQQDEEGAVGQVMQHQLKRAGIEISYVPSYRYLEFAEGE</sequence>